<dbReference type="InterPro" id="IPR052419">
    <property type="entry name" value="5_3-deoxyribonucleotidase-like"/>
</dbReference>
<dbReference type="EMBL" id="MEVL01000039">
    <property type="protein sequence ID" value="OGC59573.1"/>
    <property type="molecule type" value="Genomic_DNA"/>
</dbReference>
<feature type="active site" description="Nucleophile" evidence="2">
    <location>
        <position position="38"/>
    </location>
</feature>
<comment type="caution">
    <text evidence="3">The sequence shown here is derived from an EMBL/GenBank/DDBJ whole genome shotgun (WGS) entry which is preliminary data.</text>
</comment>
<evidence type="ECO:0000256" key="1">
    <source>
        <dbReference type="ARBA" id="ARBA00009589"/>
    </source>
</evidence>
<dbReference type="Pfam" id="PF06941">
    <property type="entry name" value="NT5C"/>
    <property type="match status" value="1"/>
</dbReference>
<evidence type="ECO:0000256" key="2">
    <source>
        <dbReference type="PIRSR" id="PIRSR610708-1"/>
    </source>
</evidence>
<organism evidence="3 4">
    <name type="scientific">candidate division WWE3 bacterium RIFCSPLOWO2_01_FULL_53_14</name>
    <dbReference type="NCBI Taxonomy" id="1802628"/>
    <lineage>
        <taxon>Bacteria</taxon>
        <taxon>Katanobacteria</taxon>
    </lineage>
</organism>
<dbReference type="Proteomes" id="UP000176967">
    <property type="component" value="Unassembled WGS sequence"/>
</dbReference>
<dbReference type="AlphaFoldDB" id="A0A1F4VS02"/>
<dbReference type="GO" id="GO:0008253">
    <property type="term" value="F:5'-nucleotidase activity"/>
    <property type="evidence" value="ECO:0007669"/>
    <property type="project" value="InterPro"/>
</dbReference>
<dbReference type="InterPro" id="IPR036412">
    <property type="entry name" value="HAD-like_sf"/>
</dbReference>
<dbReference type="Gene3D" id="3.40.50.1000">
    <property type="entry name" value="HAD superfamily/HAD-like"/>
    <property type="match status" value="1"/>
</dbReference>
<dbReference type="GO" id="GO:0009264">
    <property type="term" value="P:deoxyribonucleotide catabolic process"/>
    <property type="evidence" value="ECO:0007669"/>
    <property type="project" value="InterPro"/>
</dbReference>
<dbReference type="PANTHER" id="PTHR35134">
    <property type="entry name" value="NUCLEOTIDASE YQFW-RELATED"/>
    <property type="match status" value="1"/>
</dbReference>
<dbReference type="InterPro" id="IPR023214">
    <property type="entry name" value="HAD_sf"/>
</dbReference>
<feature type="active site" description="Proton donor" evidence="2">
    <location>
        <position position="40"/>
    </location>
</feature>
<proteinExistence type="inferred from homology"/>
<evidence type="ECO:0000313" key="4">
    <source>
        <dbReference type="Proteomes" id="UP000176967"/>
    </source>
</evidence>
<dbReference type="SUPFAM" id="SSF56784">
    <property type="entry name" value="HAD-like"/>
    <property type="match status" value="1"/>
</dbReference>
<protein>
    <recommendedName>
        <fullName evidence="5">FCP1 homology domain-containing protein</fullName>
    </recommendedName>
</protein>
<accession>A0A1F4VS02</accession>
<gene>
    <name evidence="3" type="ORF">A2890_03210</name>
</gene>
<dbReference type="InterPro" id="IPR010708">
    <property type="entry name" value="5'(3')-deoxyribonucleotidase"/>
</dbReference>
<evidence type="ECO:0000313" key="3">
    <source>
        <dbReference type="EMBL" id="OGC59573.1"/>
    </source>
</evidence>
<reference evidence="3 4" key="1">
    <citation type="journal article" date="2016" name="Nat. Commun.">
        <title>Thousands of microbial genomes shed light on interconnected biogeochemical processes in an aquifer system.</title>
        <authorList>
            <person name="Anantharaman K."/>
            <person name="Brown C.T."/>
            <person name="Hug L.A."/>
            <person name="Sharon I."/>
            <person name="Castelle C.J."/>
            <person name="Probst A.J."/>
            <person name="Thomas B.C."/>
            <person name="Singh A."/>
            <person name="Wilkins M.J."/>
            <person name="Karaoz U."/>
            <person name="Brodie E.L."/>
            <person name="Williams K.H."/>
            <person name="Hubbard S.S."/>
            <person name="Banfield J.F."/>
        </authorList>
    </citation>
    <scope>NUCLEOTIDE SEQUENCE [LARGE SCALE GENOMIC DNA]</scope>
</reference>
<sequence>MGKRRRVLRAPDPRLLSELIPEDVFRKITQQGLCFVVDDDGTISDTNPMYIEWLARELKRPLRIEDYTHYDFSNIDRRALGMLMAAVFGNPQLHRHLPVIPGAVKVLKEIARKGIPIVILTARPPQEGMVRATHDHKVDRKIPFDLMIFSRKKKDIIKALKDLGCWVIVVDDDPKVIAAVSQLASVTAIIFDAPYNRRMHREKVIRVKRWEEVLTILRRKITNGRR</sequence>
<dbReference type="PANTHER" id="PTHR35134:SF2">
    <property type="entry name" value="NUCLEOTIDASE YQFW-RELATED"/>
    <property type="match status" value="1"/>
</dbReference>
<evidence type="ECO:0008006" key="5">
    <source>
        <dbReference type="Google" id="ProtNLM"/>
    </source>
</evidence>
<name>A0A1F4VS02_UNCKA</name>
<comment type="similarity">
    <text evidence="1">Belongs to the 5'(3')-deoxyribonucleotidase family.</text>
</comment>